<sequence>MAGKLIWGILGGVILGAAFGYAGGNTPIGIAICIAAGAITAGLWHYLETRRT</sequence>
<evidence type="ECO:0000256" key="1">
    <source>
        <dbReference type="SAM" id="Phobius"/>
    </source>
</evidence>
<evidence type="ECO:0000313" key="3">
    <source>
        <dbReference type="Proteomes" id="UP000606921"/>
    </source>
</evidence>
<dbReference type="RefSeq" id="WP_185927944.1">
    <property type="nucleotide sequence ID" value="NZ_CABFWF030000010.1"/>
</dbReference>
<feature type="transmembrane region" description="Helical" evidence="1">
    <location>
        <begin position="28"/>
        <end position="47"/>
    </location>
</feature>
<gene>
    <name evidence="2" type="ORF">REJC140_03344</name>
</gene>
<keyword evidence="1" id="KW-1133">Transmembrane helix</keyword>
<accession>A0ABM8PKC1</accession>
<evidence type="ECO:0000313" key="2">
    <source>
        <dbReference type="EMBL" id="CAD7034655.1"/>
    </source>
</evidence>
<dbReference type="Proteomes" id="UP000606921">
    <property type="component" value="Unassembled WGS sequence"/>
</dbReference>
<keyword evidence="3" id="KW-1185">Reference proteome</keyword>
<dbReference type="EMBL" id="CABFWF030000010">
    <property type="protein sequence ID" value="CAD7034655.1"/>
    <property type="molecule type" value="Genomic_DNA"/>
</dbReference>
<comment type="caution">
    <text evidence="2">The sequence shown here is derived from an EMBL/GenBank/DDBJ whole genome shotgun (WGS) entry which is preliminary data.</text>
</comment>
<organism evidence="2 3">
    <name type="scientific">Pseudorhizobium endolithicum</name>
    <dbReference type="NCBI Taxonomy" id="1191678"/>
    <lineage>
        <taxon>Bacteria</taxon>
        <taxon>Pseudomonadati</taxon>
        <taxon>Pseudomonadota</taxon>
        <taxon>Alphaproteobacteria</taxon>
        <taxon>Hyphomicrobiales</taxon>
        <taxon>Rhizobiaceae</taxon>
        <taxon>Rhizobium/Agrobacterium group</taxon>
        <taxon>Pseudorhizobium</taxon>
    </lineage>
</organism>
<reference evidence="2 3" key="1">
    <citation type="submission" date="2020-11" db="EMBL/GenBank/DDBJ databases">
        <authorList>
            <person name="Lassalle F."/>
        </authorList>
    </citation>
    <scope>NUCLEOTIDE SEQUENCE [LARGE SCALE GENOMIC DNA]</scope>
    <source>
        <strain evidence="2 3">JC140</strain>
    </source>
</reference>
<protein>
    <submittedName>
        <fullName evidence="2">Uncharacterized protein</fullName>
    </submittedName>
</protein>
<name>A0ABM8PKC1_9HYPH</name>
<keyword evidence="1" id="KW-0472">Membrane</keyword>
<feature type="transmembrane region" description="Helical" evidence="1">
    <location>
        <begin position="5"/>
        <end position="22"/>
    </location>
</feature>
<keyword evidence="1" id="KW-0812">Transmembrane</keyword>
<proteinExistence type="predicted"/>